<feature type="transmembrane region" description="Helical" evidence="1">
    <location>
        <begin position="137"/>
        <end position="158"/>
    </location>
</feature>
<dbReference type="EMBL" id="BSDP01000001">
    <property type="protein sequence ID" value="GLI27823.1"/>
    <property type="molecule type" value="Genomic_DNA"/>
</dbReference>
<dbReference type="RefSeq" id="WP_281884683.1">
    <property type="nucleotide sequence ID" value="NZ_BSDP01000001.1"/>
</dbReference>
<keyword evidence="1" id="KW-0472">Membrane</keyword>
<organism evidence="2 3">
    <name type="scientific">Agromyces rhizosphaerae</name>
    <dbReference type="NCBI Taxonomy" id="88374"/>
    <lineage>
        <taxon>Bacteria</taxon>
        <taxon>Bacillati</taxon>
        <taxon>Actinomycetota</taxon>
        <taxon>Actinomycetes</taxon>
        <taxon>Micrococcales</taxon>
        <taxon>Microbacteriaceae</taxon>
        <taxon>Agromyces</taxon>
    </lineage>
</organism>
<keyword evidence="1" id="KW-1133">Transmembrane helix</keyword>
<keyword evidence="3" id="KW-1185">Reference proteome</keyword>
<dbReference type="Pfam" id="PF07087">
    <property type="entry name" value="DUF1353"/>
    <property type="match status" value="1"/>
</dbReference>
<comment type="caution">
    <text evidence="2">The sequence shown here is derived from an EMBL/GenBank/DDBJ whole genome shotgun (WGS) entry which is preliminary data.</text>
</comment>
<evidence type="ECO:0000256" key="1">
    <source>
        <dbReference type="SAM" id="Phobius"/>
    </source>
</evidence>
<evidence type="ECO:0000313" key="2">
    <source>
        <dbReference type="EMBL" id="GLI27823.1"/>
    </source>
</evidence>
<keyword evidence="1" id="KW-0812">Transmembrane</keyword>
<protein>
    <recommendedName>
        <fullName evidence="4">DUF1353 domain-containing protein</fullName>
    </recommendedName>
</protein>
<feature type="transmembrane region" description="Helical" evidence="1">
    <location>
        <begin position="164"/>
        <end position="181"/>
    </location>
</feature>
<accession>A0A9W6CSS1</accession>
<dbReference type="InterPro" id="IPR010767">
    <property type="entry name" value="Phage_CGC-2007_Cje0229"/>
</dbReference>
<dbReference type="Proteomes" id="UP001144396">
    <property type="component" value="Unassembled WGS sequence"/>
</dbReference>
<dbReference type="AlphaFoldDB" id="A0A9W6CSS1"/>
<evidence type="ECO:0008006" key="4">
    <source>
        <dbReference type="Google" id="ProtNLM"/>
    </source>
</evidence>
<gene>
    <name evidence="2" type="ORF">ARHIZOSPH14_20650</name>
</gene>
<evidence type="ECO:0000313" key="3">
    <source>
        <dbReference type="Proteomes" id="UP001144396"/>
    </source>
</evidence>
<proteinExistence type="predicted"/>
<name>A0A9W6CSS1_9MICO</name>
<sequence>MPFSDDEGGPLERIVLAQRPADGYEFDVLEPIRYDDPVDGGAYRAQPAATDLASVPPFLWSFIASYGRQSAPAVLHDAQSRAADELGDRGAVLAQRRVDDRVFRTALLEQGVPLLRAWLMWSWVSADRTIRYSAAGLGVLLVLQTVVGAALVVAATVLAFAQPWWLLLALVPAVLALPWGAERRLMVWLPYSVAAFGPLVLLHLVALVPFRLVEAIVALVSGGRPADVVRPTVRG</sequence>
<feature type="transmembrane region" description="Helical" evidence="1">
    <location>
        <begin position="188"/>
        <end position="210"/>
    </location>
</feature>
<reference evidence="2" key="1">
    <citation type="submission" date="2022-12" db="EMBL/GenBank/DDBJ databases">
        <title>Reference genome sequencing for broad-spectrum identification of bacterial and archaeal isolates by mass spectrometry.</title>
        <authorList>
            <person name="Sekiguchi Y."/>
            <person name="Tourlousse D.M."/>
        </authorList>
    </citation>
    <scope>NUCLEOTIDE SEQUENCE</scope>
    <source>
        <strain evidence="2">14</strain>
    </source>
</reference>